<dbReference type="Pfam" id="PF00379">
    <property type="entry name" value="Chitin_bind_4"/>
    <property type="match status" value="1"/>
</dbReference>
<dbReference type="Proteomes" id="UP000410492">
    <property type="component" value="Unassembled WGS sequence"/>
</dbReference>
<name>A0A653CDL5_CALMS</name>
<dbReference type="InterPro" id="IPR031311">
    <property type="entry name" value="CHIT_BIND_RR_consensus"/>
</dbReference>
<feature type="non-terminal residue" evidence="3">
    <location>
        <position position="1"/>
    </location>
</feature>
<dbReference type="PROSITE" id="PS51155">
    <property type="entry name" value="CHIT_BIND_RR_2"/>
    <property type="match status" value="1"/>
</dbReference>
<sequence>AKKNYAFSYKVVDSASGDDFSHSQVRTAKTTNGEYRVRLPDGRVQIVKYTADKNGYKADVRYEEDSKSGHEESVGHPNSIASTNQLQLLSSNSIRNQVYYQDIDRTNIRHSSSTRQQTISSSVQTPTYHTVEVSGLQAYGRRKSEQVPHPVNVQIYTSNARDYSMGFFPISSTTPSLLHKEFETYQNAAIAPNIITNADSGIVVPVTNHRDNTLHPIQFVATPTPIPTPTTFVVLDHYGQVVDSYHLIAPPTPTSSVVA</sequence>
<keyword evidence="4" id="KW-1185">Reference proteome</keyword>
<dbReference type="GO" id="GO:0031012">
    <property type="term" value="C:extracellular matrix"/>
    <property type="evidence" value="ECO:0007669"/>
    <property type="project" value="TreeGrafter"/>
</dbReference>
<gene>
    <name evidence="3" type="ORF">CALMAC_LOCUS8245</name>
</gene>
<accession>A0A653CDL5</accession>
<protein>
    <recommendedName>
        <fullName evidence="5">Cuticle protein</fullName>
    </recommendedName>
</protein>
<dbReference type="InterPro" id="IPR051217">
    <property type="entry name" value="Insect_Cuticle_Struc_Prot"/>
</dbReference>
<dbReference type="GO" id="GO:0005615">
    <property type="term" value="C:extracellular space"/>
    <property type="evidence" value="ECO:0007669"/>
    <property type="project" value="TreeGrafter"/>
</dbReference>
<keyword evidence="1 2" id="KW-0193">Cuticle</keyword>
<dbReference type="PANTHER" id="PTHR12236:SF79">
    <property type="entry name" value="CUTICULAR PROTEIN 50CB-RELATED"/>
    <property type="match status" value="1"/>
</dbReference>
<evidence type="ECO:0000256" key="2">
    <source>
        <dbReference type="PROSITE-ProRule" id="PRU00497"/>
    </source>
</evidence>
<dbReference type="AlphaFoldDB" id="A0A653CDL5"/>
<evidence type="ECO:0000313" key="3">
    <source>
        <dbReference type="EMBL" id="VEN45995.1"/>
    </source>
</evidence>
<dbReference type="GO" id="GO:0042302">
    <property type="term" value="F:structural constituent of cuticle"/>
    <property type="evidence" value="ECO:0007669"/>
    <property type="project" value="UniProtKB-UniRule"/>
</dbReference>
<organism evidence="3 4">
    <name type="scientific">Callosobruchus maculatus</name>
    <name type="common">Southern cowpea weevil</name>
    <name type="synonym">Pulse bruchid</name>
    <dbReference type="NCBI Taxonomy" id="64391"/>
    <lineage>
        <taxon>Eukaryota</taxon>
        <taxon>Metazoa</taxon>
        <taxon>Ecdysozoa</taxon>
        <taxon>Arthropoda</taxon>
        <taxon>Hexapoda</taxon>
        <taxon>Insecta</taxon>
        <taxon>Pterygota</taxon>
        <taxon>Neoptera</taxon>
        <taxon>Endopterygota</taxon>
        <taxon>Coleoptera</taxon>
        <taxon>Polyphaga</taxon>
        <taxon>Cucujiformia</taxon>
        <taxon>Chrysomeloidea</taxon>
        <taxon>Chrysomelidae</taxon>
        <taxon>Bruchinae</taxon>
        <taxon>Bruchini</taxon>
        <taxon>Callosobruchus</taxon>
    </lineage>
</organism>
<dbReference type="InterPro" id="IPR000618">
    <property type="entry name" value="Insect_cuticle"/>
</dbReference>
<reference evidence="3 4" key="1">
    <citation type="submission" date="2019-01" db="EMBL/GenBank/DDBJ databases">
        <authorList>
            <person name="Sayadi A."/>
        </authorList>
    </citation>
    <scope>NUCLEOTIDE SEQUENCE [LARGE SCALE GENOMIC DNA]</scope>
</reference>
<dbReference type="EMBL" id="CAACVG010007544">
    <property type="protein sequence ID" value="VEN45995.1"/>
    <property type="molecule type" value="Genomic_DNA"/>
</dbReference>
<dbReference type="PROSITE" id="PS00233">
    <property type="entry name" value="CHIT_BIND_RR_1"/>
    <property type="match status" value="1"/>
</dbReference>
<dbReference type="OrthoDB" id="6382199at2759"/>
<evidence type="ECO:0008006" key="5">
    <source>
        <dbReference type="Google" id="ProtNLM"/>
    </source>
</evidence>
<dbReference type="PANTHER" id="PTHR12236">
    <property type="entry name" value="STRUCTURAL CONTITUENT OF CUTICLE"/>
    <property type="match status" value="1"/>
</dbReference>
<evidence type="ECO:0000313" key="4">
    <source>
        <dbReference type="Proteomes" id="UP000410492"/>
    </source>
</evidence>
<proteinExistence type="predicted"/>
<evidence type="ECO:0000256" key="1">
    <source>
        <dbReference type="ARBA" id="ARBA00022460"/>
    </source>
</evidence>